<dbReference type="InterPro" id="IPR051043">
    <property type="entry name" value="Sulfatase_Mod_Factor_Kinase"/>
</dbReference>
<evidence type="ECO:0000259" key="2">
    <source>
        <dbReference type="Pfam" id="PF03781"/>
    </source>
</evidence>
<proteinExistence type="predicted"/>
<dbReference type="SUPFAM" id="SSF56436">
    <property type="entry name" value="C-type lectin-like"/>
    <property type="match status" value="1"/>
</dbReference>
<feature type="compositionally biased region" description="Polar residues" evidence="1">
    <location>
        <begin position="252"/>
        <end position="268"/>
    </location>
</feature>
<dbReference type="PANTHER" id="PTHR23150">
    <property type="entry name" value="SULFATASE MODIFYING FACTOR 1, 2"/>
    <property type="match status" value="1"/>
</dbReference>
<reference evidence="3 4" key="1">
    <citation type="submission" date="2024-04" db="EMBL/GenBank/DDBJ databases">
        <title>Draft genome sequence of Sessilibacter corallicola NBRC 116591.</title>
        <authorList>
            <person name="Miyakawa T."/>
            <person name="Kusuya Y."/>
            <person name="Miura T."/>
        </authorList>
    </citation>
    <scope>NUCLEOTIDE SEQUENCE [LARGE SCALE GENOMIC DNA]</scope>
    <source>
        <strain evidence="3 4">KU-00831-HH</strain>
    </source>
</reference>
<protein>
    <submittedName>
        <fullName evidence="3">Formylglycine-generating enzyme family protein</fullName>
    </submittedName>
</protein>
<dbReference type="PANTHER" id="PTHR23150:SF19">
    <property type="entry name" value="FORMYLGLYCINE-GENERATING ENZYME"/>
    <property type="match status" value="1"/>
</dbReference>
<feature type="region of interest" description="Disordered" evidence="1">
    <location>
        <begin position="250"/>
        <end position="282"/>
    </location>
</feature>
<organism evidence="3 4">
    <name type="scientific">Sessilibacter corallicola</name>
    <dbReference type="NCBI Taxonomy" id="2904075"/>
    <lineage>
        <taxon>Bacteria</taxon>
        <taxon>Pseudomonadati</taxon>
        <taxon>Pseudomonadota</taxon>
        <taxon>Gammaproteobacteria</taxon>
        <taxon>Cellvibrionales</taxon>
        <taxon>Cellvibrionaceae</taxon>
        <taxon>Sessilibacter</taxon>
    </lineage>
</organism>
<dbReference type="Proteomes" id="UP001465153">
    <property type="component" value="Unassembled WGS sequence"/>
</dbReference>
<evidence type="ECO:0000313" key="4">
    <source>
        <dbReference type="Proteomes" id="UP001465153"/>
    </source>
</evidence>
<name>A0ABQ0AE48_9GAMM</name>
<dbReference type="InterPro" id="IPR005532">
    <property type="entry name" value="SUMF_dom"/>
</dbReference>
<feature type="domain" description="Sulfatase-modifying factor enzyme-like" evidence="2">
    <location>
        <begin position="21"/>
        <end position="324"/>
    </location>
</feature>
<feature type="region of interest" description="Disordered" evidence="1">
    <location>
        <begin position="1"/>
        <end position="22"/>
    </location>
</feature>
<gene>
    <name evidence="3" type="ORF">NBRC116591_37410</name>
</gene>
<evidence type="ECO:0000256" key="1">
    <source>
        <dbReference type="SAM" id="MobiDB-lite"/>
    </source>
</evidence>
<sequence>MSIVELSAPQKTTKKTQSNSTDSMIWIPGGTYNMGSNIGSYPEEGPIHRVSVSGFWMEKYPVTNKEFSAFVEDTGYITFAEKAPLAEDYPDADPSLLVPGSAVFIQPKHRVNPHSLCWWHYVPGADWKHPRGPESNLDGLENHPVVQIVYEDAKAYADWAGKELPTEAQWEFAARGGLEDQTFAWGKELKPNGKIMANTWQGQFPHESTKDKPPGTEPVGCYDPNGYGLYDMIGNTWEWTKDFYRERHPDNPSKSCCSPKNPNGGSENESIDKNAPAGEQKPRRVLKGGSFLCAPNYCARYRPAARYPEAIDTSTNHIGFRLIKNV</sequence>
<evidence type="ECO:0000313" key="3">
    <source>
        <dbReference type="EMBL" id="GAA6169929.1"/>
    </source>
</evidence>
<dbReference type="InterPro" id="IPR016187">
    <property type="entry name" value="CTDL_fold"/>
</dbReference>
<dbReference type="RefSeq" id="WP_353304318.1">
    <property type="nucleotide sequence ID" value="NZ_BAABWN010000016.1"/>
</dbReference>
<accession>A0ABQ0AE48</accession>
<keyword evidence="4" id="KW-1185">Reference proteome</keyword>
<dbReference type="Gene3D" id="3.90.1580.10">
    <property type="entry name" value="paralog of FGE (formylglycine-generating enzyme)"/>
    <property type="match status" value="1"/>
</dbReference>
<dbReference type="Pfam" id="PF03781">
    <property type="entry name" value="FGE-sulfatase"/>
    <property type="match status" value="1"/>
</dbReference>
<comment type="caution">
    <text evidence="3">The sequence shown here is derived from an EMBL/GenBank/DDBJ whole genome shotgun (WGS) entry which is preliminary data.</text>
</comment>
<dbReference type="InterPro" id="IPR042095">
    <property type="entry name" value="SUMF_sf"/>
</dbReference>
<dbReference type="EMBL" id="BAABWN010000016">
    <property type="protein sequence ID" value="GAA6169929.1"/>
    <property type="molecule type" value="Genomic_DNA"/>
</dbReference>